<feature type="transmembrane region" description="Helical" evidence="9">
    <location>
        <begin position="509"/>
        <end position="527"/>
    </location>
</feature>
<dbReference type="GO" id="GO:0051117">
    <property type="term" value="F:ATPase binding"/>
    <property type="evidence" value="ECO:0007669"/>
    <property type="project" value="TreeGrafter"/>
</dbReference>
<keyword evidence="7 9" id="KW-0472">Membrane</keyword>
<evidence type="ECO:0000313" key="10">
    <source>
        <dbReference type="EMBL" id="MBR0575823.1"/>
    </source>
</evidence>
<evidence type="ECO:0000256" key="2">
    <source>
        <dbReference type="ARBA" id="ARBA00009904"/>
    </source>
</evidence>
<dbReference type="GO" id="GO:0033179">
    <property type="term" value="C:proton-transporting V-type ATPase, V0 domain"/>
    <property type="evidence" value="ECO:0007669"/>
    <property type="project" value="InterPro"/>
</dbReference>
<name>A0A941CR48_9CLOT</name>
<sequence>MAIVKMSRFSLFTFDADRDKLLHELQKFGYVHFTNLKAESAYQEEGLTGLEVPEALGEVDEEIQDVKFVLDLLKRHDDRETGIKGMIRGKSQFTFEELEKKVSAFDYPGLIGQFKKLTGEIDSLSQEEMKCSALVEELRPWKSLDFELKSLRNLQFSEVFTGTVPKKLLDKLKSDLGSLTETHVEFISESKDEGYLLAITTKGEKEALSEILRNSSYSQLQIPTELSPAAEIAHQKEKLQRIKAEKKALEGQIKAQAGELPQFEETYEYLLNKKLRFAAETNFMKTDHVNVLSGYVPTEHVDTFTKAVETTQAQAYYLEVKEAESDDDSVPILLKNGKFVESFESLTTMYALPKYSSVDPTPLFAPFYLAFFGMMVGDLGFGLVMLVGTVLALRFFNLDKGTKTFVRFFFYLSFSTIVWGLVFGSFFGGVIPMKGLINPSTQYQELLIVSIIFGGIHLFYALAIKAYLAIRDGKPWNALFDVGFWYMALMGAIVFLLTMFLPLAPVVKTIALVVMVTGMAGIVLTGGRDNESVVGKAAGGLYSLYGISSYIGDFVSYSRLMALGLSGGFISTAINMMVGMLFDMGFLGYILGVVVFLGGQAFNLFLSALSAYVHTSRLTYVEFFGKFYEGGGKGFKLFRNKTKYINLE</sequence>
<evidence type="ECO:0000256" key="5">
    <source>
        <dbReference type="ARBA" id="ARBA00022989"/>
    </source>
</evidence>
<feature type="transmembrane region" description="Helical" evidence="9">
    <location>
        <begin position="560"/>
        <end position="582"/>
    </location>
</feature>
<proteinExistence type="inferred from homology"/>
<evidence type="ECO:0000256" key="1">
    <source>
        <dbReference type="ARBA" id="ARBA00004141"/>
    </source>
</evidence>
<dbReference type="GO" id="GO:0046961">
    <property type="term" value="F:proton-transporting ATPase activity, rotational mechanism"/>
    <property type="evidence" value="ECO:0007669"/>
    <property type="project" value="InterPro"/>
</dbReference>
<feature type="transmembrane region" description="Helical" evidence="9">
    <location>
        <begin position="447"/>
        <end position="470"/>
    </location>
</feature>
<evidence type="ECO:0000256" key="6">
    <source>
        <dbReference type="ARBA" id="ARBA00023065"/>
    </source>
</evidence>
<keyword evidence="5 9" id="KW-1133">Transmembrane helix</keyword>
<evidence type="ECO:0000256" key="9">
    <source>
        <dbReference type="SAM" id="Phobius"/>
    </source>
</evidence>
<keyword evidence="11" id="KW-1185">Reference proteome</keyword>
<accession>A0A941CR48</accession>
<dbReference type="Proteomes" id="UP000675379">
    <property type="component" value="Unassembled WGS sequence"/>
</dbReference>
<dbReference type="PANTHER" id="PTHR11629:SF63">
    <property type="entry name" value="V-TYPE PROTON ATPASE SUBUNIT A"/>
    <property type="match status" value="1"/>
</dbReference>
<comment type="caution">
    <text evidence="10">The sequence shown here is derived from an EMBL/GenBank/DDBJ whole genome shotgun (WGS) entry which is preliminary data.</text>
</comment>
<comment type="subcellular location">
    <subcellularLocation>
        <location evidence="1">Membrane</location>
        <topology evidence="1">Multi-pass membrane protein</topology>
    </subcellularLocation>
</comment>
<protein>
    <submittedName>
        <fullName evidence="10">V-type ATP synthase subunit I</fullName>
    </submittedName>
</protein>
<feature type="transmembrane region" description="Helical" evidence="9">
    <location>
        <begin position="588"/>
        <end position="613"/>
    </location>
</feature>
<dbReference type="RefSeq" id="WP_211800462.1">
    <property type="nucleotide sequence ID" value="NZ_JAGSCS010000005.1"/>
</dbReference>
<evidence type="ECO:0000313" key="11">
    <source>
        <dbReference type="Proteomes" id="UP000675379"/>
    </source>
</evidence>
<feature type="coiled-coil region" evidence="8">
    <location>
        <begin position="232"/>
        <end position="259"/>
    </location>
</feature>
<dbReference type="Gene3D" id="3.30.70.2750">
    <property type="match status" value="1"/>
</dbReference>
<gene>
    <name evidence="10" type="ORF">KCG48_05640</name>
</gene>
<dbReference type="Pfam" id="PF01496">
    <property type="entry name" value="V_ATPase_I"/>
    <property type="match status" value="1"/>
</dbReference>
<evidence type="ECO:0000256" key="7">
    <source>
        <dbReference type="ARBA" id="ARBA00023136"/>
    </source>
</evidence>
<evidence type="ECO:0000256" key="4">
    <source>
        <dbReference type="ARBA" id="ARBA00022692"/>
    </source>
</evidence>
<feature type="transmembrane region" description="Helical" evidence="9">
    <location>
        <begin position="367"/>
        <end position="396"/>
    </location>
</feature>
<dbReference type="PANTHER" id="PTHR11629">
    <property type="entry name" value="VACUOLAR PROTON ATPASES"/>
    <property type="match status" value="1"/>
</dbReference>
<keyword evidence="8" id="KW-0175">Coiled coil</keyword>
<dbReference type="InterPro" id="IPR002490">
    <property type="entry name" value="V-ATPase_116kDa_su"/>
</dbReference>
<evidence type="ECO:0000256" key="3">
    <source>
        <dbReference type="ARBA" id="ARBA00022448"/>
    </source>
</evidence>
<dbReference type="GO" id="GO:0016471">
    <property type="term" value="C:vacuolar proton-transporting V-type ATPase complex"/>
    <property type="evidence" value="ECO:0007669"/>
    <property type="project" value="TreeGrafter"/>
</dbReference>
<evidence type="ECO:0000256" key="8">
    <source>
        <dbReference type="SAM" id="Coils"/>
    </source>
</evidence>
<organism evidence="10 11">
    <name type="scientific">Proteiniclasticum sediminis</name>
    <dbReference type="NCBI Taxonomy" id="2804028"/>
    <lineage>
        <taxon>Bacteria</taxon>
        <taxon>Bacillati</taxon>
        <taxon>Bacillota</taxon>
        <taxon>Clostridia</taxon>
        <taxon>Eubacteriales</taxon>
        <taxon>Clostridiaceae</taxon>
        <taxon>Proteiniclasticum</taxon>
    </lineage>
</organism>
<keyword evidence="6" id="KW-0406">Ion transport</keyword>
<keyword evidence="3" id="KW-0813">Transport</keyword>
<dbReference type="EMBL" id="JAGSCS010000005">
    <property type="protein sequence ID" value="MBR0575823.1"/>
    <property type="molecule type" value="Genomic_DNA"/>
</dbReference>
<dbReference type="GO" id="GO:0007035">
    <property type="term" value="P:vacuolar acidification"/>
    <property type="evidence" value="ECO:0007669"/>
    <property type="project" value="TreeGrafter"/>
</dbReference>
<keyword evidence="4 9" id="KW-0812">Transmembrane</keyword>
<reference evidence="10" key="1">
    <citation type="submission" date="2021-04" db="EMBL/GenBank/DDBJ databases">
        <title>Proteiniclasticum sedimins sp. nov., an obligate anaerobic bacterium isolated from anaerobic sludge.</title>
        <authorList>
            <person name="Liu J."/>
        </authorList>
    </citation>
    <scope>NUCLEOTIDE SEQUENCE</scope>
    <source>
        <strain evidence="10">BAD-10</strain>
    </source>
</reference>
<comment type="similarity">
    <text evidence="2">Belongs to the V-ATPase 116 kDa subunit family.</text>
</comment>
<dbReference type="AlphaFoldDB" id="A0A941CR48"/>
<dbReference type="Gene3D" id="1.20.1460.20">
    <property type="match status" value="1"/>
</dbReference>
<dbReference type="Gene3D" id="3.30.70.2170">
    <property type="match status" value="1"/>
</dbReference>
<feature type="transmembrane region" description="Helical" evidence="9">
    <location>
        <begin position="408"/>
        <end position="427"/>
    </location>
</feature>
<feature type="transmembrane region" description="Helical" evidence="9">
    <location>
        <begin position="482"/>
        <end position="503"/>
    </location>
</feature>